<dbReference type="EMBL" id="BMWG01000003">
    <property type="protein sequence ID" value="GGZ25196.1"/>
    <property type="molecule type" value="Genomic_DNA"/>
</dbReference>
<proteinExistence type="predicted"/>
<name>A0A918PXA4_9ACTN</name>
<organism evidence="1 2">
    <name type="scientific">Streptomyces inusitatus</name>
    <dbReference type="NCBI Taxonomy" id="68221"/>
    <lineage>
        <taxon>Bacteria</taxon>
        <taxon>Bacillati</taxon>
        <taxon>Actinomycetota</taxon>
        <taxon>Actinomycetes</taxon>
        <taxon>Kitasatosporales</taxon>
        <taxon>Streptomycetaceae</taxon>
        <taxon>Streptomyces</taxon>
    </lineage>
</organism>
<reference evidence="1" key="1">
    <citation type="journal article" date="2014" name="Int. J. Syst. Evol. Microbiol.">
        <title>Complete genome sequence of Corynebacterium casei LMG S-19264T (=DSM 44701T), isolated from a smear-ripened cheese.</title>
        <authorList>
            <consortium name="US DOE Joint Genome Institute (JGI-PGF)"/>
            <person name="Walter F."/>
            <person name="Albersmeier A."/>
            <person name="Kalinowski J."/>
            <person name="Ruckert C."/>
        </authorList>
    </citation>
    <scope>NUCLEOTIDE SEQUENCE</scope>
    <source>
        <strain evidence="1">JCM 4988</strain>
    </source>
</reference>
<dbReference type="AlphaFoldDB" id="A0A918PXA4"/>
<evidence type="ECO:0000313" key="1">
    <source>
        <dbReference type="EMBL" id="GGZ25196.1"/>
    </source>
</evidence>
<dbReference type="Proteomes" id="UP000630936">
    <property type="component" value="Unassembled WGS sequence"/>
</dbReference>
<keyword evidence="2" id="KW-1185">Reference proteome</keyword>
<accession>A0A918PXA4</accession>
<gene>
    <name evidence="1" type="ORF">GCM10010387_18360</name>
</gene>
<comment type="caution">
    <text evidence="1">The sequence shown here is derived from an EMBL/GenBank/DDBJ whole genome shotgun (WGS) entry which is preliminary data.</text>
</comment>
<protein>
    <submittedName>
        <fullName evidence="1">Uncharacterized protein</fullName>
    </submittedName>
</protein>
<dbReference type="RefSeq" id="WP_190122430.1">
    <property type="nucleotide sequence ID" value="NZ_BMWG01000003.1"/>
</dbReference>
<reference evidence="1" key="2">
    <citation type="submission" date="2020-09" db="EMBL/GenBank/DDBJ databases">
        <authorList>
            <person name="Sun Q."/>
            <person name="Ohkuma M."/>
        </authorList>
    </citation>
    <scope>NUCLEOTIDE SEQUENCE</scope>
    <source>
        <strain evidence="1">JCM 4988</strain>
    </source>
</reference>
<evidence type="ECO:0000313" key="2">
    <source>
        <dbReference type="Proteomes" id="UP000630936"/>
    </source>
</evidence>
<sequence>MAAAAIGRYASLYEHVATTLLGGEAVGEAVADILRTGRHEPGRKGFTAAYFHTAEGLTEELTAAGFGGIALHGVEGPAWACLKAAERHSGESLIDSPMFTAALASARLADPYPALLASSSHLLAVARA</sequence>